<sequence>MSAWFWYAVVAAVLYGAHQIFTRIASDHIGDGLGGFVVEAVAALTILVYLGFLYFSGRWQQKFSSEGFWFSALTGICVGAGTIVFFLLFQKGGPLSSVPVILAGGAAIMAIAGILFFHEPTSWQRLIGVVLAILGLFLLRR</sequence>
<gene>
    <name evidence="3" type="ORF">CfE428DRAFT_6524</name>
</gene>
<accession>B4DC83</accession>
<comment type="caution">
    <text evidence="3">The sequence shown here is derived from an EMBL/GenBank/DDBJ whole genome shotgun (WGS) entry which is preliminary data.</text>
</comment>
<feature type="domain" description="EamA" evidence="2">
    <location>
        <begin position="4"/>
        <end position="139"/>
    </location>
</feature>
<keyword evidence="4" id="KW-1185">Reference proteome</keyword>
<reference evidence="3 4" key="1">
    <citation type="journal article" date="2011" name="J. Bacteriol.">
        <title>Genome sequence of Chthoniobacter flavus Ellin428, an aerobic heterotrophic soil bacterium.</title>
        <authorList>
            <person name="Kant R."/>
            <person name="van Passel M.W."/>
            <person name="Palva A."/>
            <person name="Lucas S."/>
            <person name="Lapidus A."/>
            <person name="Glavina Del Rio T."/>
            <person name="Dalin E."/>
            <person name="Tice H."/>
            <person name="Bruce D."/>
            <person name="Goodwin L."/>
            <person name="Pitluck S."/>
            <person name="Larimer F.W."/>
            <person name="Land M.L."/>
            <person name="Hauser L."/>
            <person name="Sangwan P."/>
            <person name="de Vos W.M."/>
            <person name="Janssen P.H."/>
            <person name="Smidt H."/>
        </authorList>
    </citation>
    <scope>NUCLEOTIDE SEQUENCE [LARGE SCALE GENOMIC DNA]</scope>
    <source>
        <strain evidence="3 4">Ellin428</strain>
    </source>
</reference>
<dbReference type="Pfam" id="PF00892">
    <property type="entry name" value="EamA"/>
    <property type="match status" value="1"/>
</dbReference>
<keyword evidence="1" id="KW-0472">Membrane</keyword>
<protein>
    <recommendedName>
        <fullName evidence="2">EamA domain-containing protein</fullName>
    </recommendedName>
</protein>
<feature type="transmembrane region" description="Helical" evidence="1">
    <location>
        <begin position="36"/>
        <end position="55"/>
    </location>
</feature>
<keyword evidence="1" id="KW-0812">Transmembrane</keyword>
<dbReference type="SUPFAM" id="SSF103481">
    <property type="entry name" value="Multidrug resistance efflux transporter EmrE"/>
    <property type="match status" value="1"/>
</dbReference>
<organism evidence="3 4">
    <name type="scientific">Chthoniobacter flavus Ellin428</name>
    <dbReference type="NCBI Taxonomy" id="497964"/>
    <lineage>
        <taxon>Bacteria</taxon>
        <taxon>Pseudomonadati</taxon>
        <taxon>Verrucomicrobiota</taxon>
        <taxon>Spartobacteria</taxon>
        <taxon>Chthoniobacterales</taxon>
        <taxon>Chthoniobacteraceae</taxon>
        <taxon>Chthoniobacter</taxon>
    </lineage>
</organism>
<dbReference type="InterPro" id="IPR037185">
    <property type="entry name" value="EmrE-like"/>
</dbReference>
<feature type="transmembrane region" description="Helical" evidence="1">
    <location>
        <begin position="6"/>
        <end position="24"/>
    </location>
</feature>
<dbReference type="InterPro" id="IPR000620">
    <property type="entry name" value="EamA_dom"/>
</dbReference>
<feature type="transmembrane region" description="Helical" evidence="1">
    <location>
        <begin position="100"/>
        <end position="117"/>
    </location>
</feature>
<evidence type="ECO:0000256" key="1">
    <source>
        <dbReference type="SAM" id="Phobius"/>
    </source>
</evidence>
<evidence type="ECO:0000313" key="4">
    <source>
        <dbReference type="Proteomes" id="UP000005824"/>
    </source>
</evidence>
<dbReference type="STRING" id="497964.CfE428DRAFT_6524"/>
<dbReference type="InParanoid" id="B4DC83"/>
<dbReference type="Gene3D" id="1.10.3730.20">
    <property type="match status" value="1"/>
</dbReference>
<dbReference type="Proteomes" id="UP000005824">
    <property type="component" value="Unassembled WGS sequence"/>
</dbReference>
<proteinExistence type="predicted"/>
<dbReference type="AlphaFoldDB" id="B4DC83"/>
<evidence type="ECO:0000259" key="2">
    <source>
        <dbReference type="Pfam" id="PF00892"/>
    </source>
</evidence>
<dbReference type="eggNOG" id="COG2510">
    <property type="taxonomic scope" value="Bacteria"/>
</dbReference>
<feature type="transmembrane region" description="Helical" evidence="1">
    <location>
        <begin position="67"/>
        <end position="88"/>
    </location>
</feature>
<feature type="transmembrane region" description="Helical" evidence="1">
    <location>
        <begin position="123"/>
        <end position="139"/>
    </location>
</feature>
<name>B4DC83_9BACT</name>
<dbReference type="EMBL" id="ABVL01000045">
    <property type="protein sequence ID" value="EDY15960.1"/>
    <property type="molecule type" value="Genomic_DNA"/>
</dbReference>
<evidence type="ECO:0000313" key="3">
    <source>
        <dbReference type="EMBL" id="EDY15960.1"/>
    </source>
</evidence>
<dbReference type="GO" id="GO:0016020">
    <property type="term" value="C:membrane"/>
    <property type="evidence" value="ECO:0007669"/>
    <property type="project" value="InterPro"/>
</dbReference>
<keyword evidence="1" id="KW-1133">Transmembrane helix</keyword>
<dbReference type="RefSeq" id="WP_006983841.1">
    <property type="nucleotide sequence ID" value="NZ_ABVL01000045.1"/>
</dbReference>